<dbReference type="OrthoDB" id="9784538at2"/>
<reference evidence="9 10" key="1">
    <citation type="submission" date="2014-09" db="EMBL/GenBank/DDBJ databases">
        <title>Genome sequencing and annotation of Bacillus Okhensis strain Kh10-101T.</title>
        <authorList>
            <person name="Prakash J.S."/>
        </authorList>
    </citation>
    <scope>NUCLEOTIDE SEQUENCE [LARGE SCALE GENOMIC DNA]</scope>
    <source>
        <strain evidence="10">Kh10-101T</strain>
    </source>
</reference>
<evidence type="ECO:0000256" key="3">
    <source>
        <dbReference type="ARBA" id="ARBA00022475"/>
    </source>
</evidence>
<feature type="transmembrane region" description="Helical" evidence="8">
    <location>
        <begin position="12"/>
        <end position="31"/>
    </location>
</feature>
<feature type="transmembrane region" description="Helical" evidence="8">
    <location>
        <begin position="233"/>
        <end position="256"/>
    </location>
</feature>
<evidence type="ECO:0000256" key="1">
    <source>
        <dbReference type="ARBA" id="ARBA00004651"/>
    </source>
</evidence>
<evidence type="ECO:0000313" key="10">
    <source>
        <dbReference type="Proteomes" id="UP000030832"/>
    </source>
</evidence>
<feature type="transmembrane region" description="Helical" evidence="8">
    <location>
        <begin position="116"/>
        <end position="134"/>
    </location>
</feature>
<dbReference type="AlphaFoldDB" id="A0A0B0IG81"/>
<keyword evidence="10" id="KW-1185">Reference proteome</keyword>
<keyword evidence="2" id="KW-0813">Transport</keyword>
<name>A0A0B0IG81_9BACI</name>
<keyword evidence="3" id="KW-1003">Cell membrane</keyword>
<dbReference type="GO" id="GO:0022857">
    <property type="term" value="F:transmembrane transporter activity"/>
    <property type="evidence" value="ECO:0007669"/>
    <property type="project" value="InterPro"/>
</dbReference>
<keyword evidence="5 8" id="KW-0812">Transmembrane</keyword>
<organism evidence="9 10">
    <name type="scientific">Halalkalibacter okhensis</name>
    <dbReference type="NCBI Taxonomy" id="333138"/>
    <lineage>
        <taxon>Bacteria</taxon>
        <taxon>Bacillati</taxon>
        <taxon>Bacillota</taxon>
        <taxon>Bacilli</taxon>
        <taxon>Bacillales</taxon>
        <taxon>Bacillaceae</taxon>
        <taxon>Halalkalibacter</taxon>
    </lineage>
</organism>
<dbReference type="Pfam" id="PF02653">
    <property type="entry name" value="BPD_transp_2"/>
    <property type="match status" value="1"/>
</dbReference>
<evidence type="ECO:0000256" key="6">
    <source>
        <dbReference type="ARBA" id="ARBA00022989"/>
    </source>
</evidence>
<dbReference type="PANTHER" id="PTHR32196">
    <property type="entry name" value="ABC TRANSPORTER PERMEASE PROTEIN YPHD-RELATED-RELATED"/>
    <property type="match status" value="1"/>
</dbReference>
<feature type="transmembrane region" description="Helical" evidence="8">
    <location>
        <begin position="203"/>
        <end position="227"/>
    </location>
</feature>
<keyword evidence="7 8" id="KW-0472">Membrane</keyword>
<gene>
    <name evidence="9" type="ORF">LQ50_02575</name>
</gene>
<accession>A0A0B0IG81</accession>
<dbReference type="CDD" id="cd06579">
    <property type="entry name" value="TM_PBP1_transp_AraH_like"/>
    <property type="match status" value="1"/>
</dbReference>
<feature type="transmembrane region" description="Helical" evidence="8">
    <location>
        <begin position="154"/>
        <end position="175"/>
    </location>
</feature>
<proteinExistence type="predicted"/>
<dbReference type="STRING" id="333138.LQ50_02575"/>
<evidence type="ECO:0008006" key="11">
    <source>
        <dbReference type="Google" id="ProtNLM"/>
    </source>
</evidence>
<dbReference type="RefSeq" id="WP_034625708.1">
    <property type="nucleotide sequence ID" value="NZ_JRJU01000002.1"/>
</dbReference>
<evidence type="ECO:0000256" key="7">
    <source>
        <dbReference type="ARBA" id="ARBA00023136"/>
    </source>
</evidence>
<comment type="caution">
    <text evidence="9">The sequence shown here is derived from an EMBL/GenBank/DDBJ whole genome shotgun (WGS) entry which is preliminary data.</text>
</comment>
<dbReference type="PANTHER" id="PTHR32196:SF21">
    <property type="entry name" value="ABC TRANSPORTER PERMEASE PROTEIN YPHD-RELATED"/>
    <property type="match status" value="1"/>
</dbReference>
<feature type="transmembrane region" description="Helical" evidence="8">
    <location>
        <begin position="86"/>
        <end position="109"/>
    </location>
</feature>
<dbReference type="eggNOG" id="COG1172">
    <property type="taxonomic scope" value="Bacteria"/>
</dbReference>
<evidence type="ECO:0000256" key="5">
    <source>
        <dbReference type="ARBA" id="ARBA00022692"/>
    </source>
</evidence>
<comment type="subcellular location">
    <subcellularLocation>
        <location evidence="1">Cell membrane</location>
        <topology evidence="1">Multi-pass membrane protein</topology>
    </subcellularLocation>
</comment>
<evidence type="ECO:0000256" key="4">
    <source>
        <dbReference type="ARBA" id="ARBA00022519"/>
    </source>
</evidence>
<feature type="transmembrane region" description="Helical" evidence="8">
    <location>
        <begin position="286"/>
        <end position="305"/>
    </location>
</feature>
<dbReference type="GO" id="GO:0005886">
    <property type="term" value="C:plasma membrane"/>
    <property type="evidence" value="ECO:0007669"/>
    <property type="project" value="UniProtKB-SubCell"/>
</dbReference>
<sequence>MSILKRVYSQKVLLILIGMVIFASVSSPYFLTFQNVTYLVTQLSIFGIMALAMTFVILNKEFDLSIGAVMAFSGIFMVKITPHTGIIMAIVLTLLLGVIIGLITGFLVAFLSLNSFVVTLCAMFFYNGLALTVSDGRPASAQDPILNWLSSGTILGIPNLILLLLVLTLIADYILRKTKFGRNIYAVGGDDQVARLTGIPVRFYKISVFVISGVAAALAGILLTGMLNSASPFVGSSAALTVISAVVIGGTSLAGGEGSIPKTLMGLFILGILDNLLGLLNVHSFYQTFILGALLVFVIGWDFYARSKKQVLVAH</sequence>
<feature type="transmembrane region" description="Helical" evidence="8">
    <location>
        <begin position="37"/>
        <end position="57"/>
    </location>
</feature>
<dbReference type="EMBL" id="JRJU01000002">
    <property type="protein sequence ID" value="KHF41608.1"/>
    <property type="molecule type" value="Genomic_DNA"/>
</dbReference>
<evidence type="ECO:0000256" key="8">
    <source>
        <dbReference type="SAM" id="Phobius"/>
    </source>
</evidence>
<feature type="transmembrane region" description="Helical" evidence="8">
    <location>
        <begin position="263"/>
        <end position="280"/>
    </location>
</feature>
<feature type="transmembrane region" description="Helical" evidence="8">
    <location>
        <begin position="64"/>
        <end position="80"/>
    </location>
</feature>
<evidence type="ECO:0000256" key="2">
    <source>
        <dbReference type="ARBA" id="ARBA00022448"/>
    </source>
</evidence>
<keyword evidence="4" id="KW-0997">Cell inner membrane</keyword>
<dbReference type="Proteomes" id="UP000030832">
    <property type="component" value="Unassembled WGS sequence"/>
</dbReference>
<protein>
    <recommendedName>
        <fullName evidence="11">Ribose ABC transporter permease</fullName>
    </recommendedName>
</protein>
<keyword evidence="6 8" id="KW-1133">Transmembrane helix</keyword>
<evidence type="ECO:0000313" key="9">
    <source>
        <dbReference type="EMBL" id="KHF41608.1"/>
    </source>
</evidence>
<dbReference type="InterPro" id="IPR001851">
    <property type="entry name" value="ABC_transp_permease"/>
</dbReference>